<dbReference type="PROSITE" id="PS51705">
    <property type="entry name" value="G_HFLX"/>
    <property type="match status" value="1"/>
</dbReference>
<evidence type="ECO:0000259" key="9">
    <source>
        <dbReference type="PROSITE" id="PS51705"/>
    </source>
</evidence>
<comment type="cofactor">
    <cofactor evidence="7">
        <name>Mg(2+)</name>
        <dbReference type="ChEBI" id="CHEBI:18420"/>
    </cofactor>
</comment>
<evidence type="ECO:0000256" key="3">
    <source>
        <dbReference type="ARBA" id="ARBA00022842"/>
    </source>
</evidence>
<dbReference type="Pfam" id="PF16360">
    <property type="entry name" value="GTP-bdg_M"/>
    <property type="match status" value="1"/>
</dbReference>
<keyword evidence="5" id="KW-0963">Cytoplasm</keyword>
<comment type="caution">
    <text evidence="10">The sequence shown here is derived from an EMBL/GenBank/DDBJ whole genome shotgun (WGS) entry which is preliminary data.</text>
</comment>
<dbReference type="NCBIfam" id="TIGR00231">
    <property type="entry name" value="small_GTP"/>
    <property type="match status" value="1"/>
</dbReference>
<keyword evidence="3 7" id="KW-0460">Magnesium</keyword>
<dbReference type="InterPro" id="IPR027417">
    <property type="entry name" value="P-loop_NTPase"/>
</dbReference>
<dbReference type="EMBL" id="DTFV01000115">
    <property type="protein sequence ID" value="HGI31208.1"/>
    <property type="molecule type" value="Genomic_DNA"/>
</dbReference>
<dbReference type="InterPro" id="IPR005225">
    <property type="entry name" value="Small_GTP-bd"/>
</dbReference>
<evidence type="ECO:0000256" key="8">
    <source>
        <dbReference type="SAM" id="Coils"/>
    </source>
</evidence>
<dbReference type="Gene3D" id="3.40.50.11060">
    <property type="entry name" value="GTPase HflX, N-terminal domain"/>
    <property type="match status" value="1"/>
</dbReference>
<keyword evidence="4 5" id="KW-0342">GTP-binding</keyword>
<dbReference type="CDD" id="cd01878">
    <property type="entry name" value="HflX"/>
    <property type="match status" value="1"/>
</dbReference>
<dbReference type="InterPro" id="IPR030394">
    <property type="entry name" value="G_HFLX_dom"/>
</dbReference>
<dbReference type="SUPFAM" id="SSF52540">
    <property type="entry name" value="P-loop containing nucleoside triphosphate hydrolases"/>
    <property type="match status" value="1"/>
</dbReference>
<dbReference type="Gene3D" id="3.40.50.300">
    <property type="entry name" value="P-loop containing nucleotide triphosphate hydrolases"/>
    <property type="match status" value="1"/>
</dbReference>
<comment type="similarity">
    <text evidence="5">Belongs to the TRAFAC class OBG-HflX-like GTPase superfamily. HflX GTPase family.</text>
</comment>
<dbReference type="GO" id="GO:0043022">
    <property type="term" value="F:ribosome binding"/>
    <property type="evidence" value="ECO:0007669"/>
    <property type="project" value="TreeGrafter"/>
</dbReference>
<feature type="domain" description="Hflx-type G" evidence="9">
    <location>
        <begin position="196"/>
        <end position="362"/>
    </location>
</feature>
<feature type="binding site" evidence="7">
    <location>
        <position position="209"/>
    </location>
    <ligand>
        <name>Mg(2+)</name>
        <dbReference type="ChEBI" id="CHEBI:18420"/>
    </ligand>
</feature>
<dbReference type="Pfam" id="PF01926">
    <property type="entry name" value="MMR_HSR1"/>
    <property type="match status" value="1"/>
</dbReference>
<keyword evidence="1 7" id="KW-0479">Metal-binding</keyword>
<dbReference type="Pfam" id="PF13167">
    <property type="entry name" value="GTP-bdg_N"/>
    <property type="match status" value="1"/>
</dbReference>
<feature type="binding site" evidence="6">
    <location>
        <begin position="249"/>
        <end position="252"/>
    </location>
    <ligand>
        <name>GTP</name>
        <dbReference type="ChEBI" id="CHEBI:37565"/>
    </ligand>
</feature>
<dbReference type="GO" id="GO:0005525">
    <property type="term" value="F:GTP binding"/>
    <property type="evidence" value="ECO:0007669"/>
    <property type="project" value="UniProtKB-UniRule"/>
</dbReference>
<dbReference type="GO" id="GO:0005737">
    <property type="term" value="C:cytoplasm"/>
    <property type="evidence" value="ECO:0007669"/>
    <property type="project" value="UniProtKB-SubCell"/>
</dbReference>
<gene>
    <name evidence="5 10" type="primary">hflX</name>
    <name evidence="10" type="ORF">ENV30_07900</name>
</gene>
<evidence type="ECO:0000313" key="10">
    <source>
        <dbReference type="EMBL" id="HGI31208.1"/>
    </source>
</evidence>
<dbReference type="PRINTS" id="PR00326">
    <property type="entry name" value="GTP1OBG"/>
</dbReference>
<sequence length="419" mass="47184">MKGNRSGILVFVERPPFPESLEPLVEETIEIARSAGRSIALVVPCRVRNPFPRYYLSKGKVEEIRELVAVHDPDFVLINVEITPSQQRNLEEAWGIPVYTKQAVIHEIFAQRARTAQGKIKVELARLRYELSRLTGKGTELSRTGGGIGTRGPGEQKIEVERRKIKDRIAFLTRELRRIEQQAFTQKSLRRKLGALQIAIVGYTNAGKSTLMNALTGSKVRAEARMFATLDPTARRLFVPGIGDVILVDTVGFIREMPGTLKDAFRSTLEEVKEADVILEVIDVADPDYVNHFRVVSETLREIGAENLPKILVLNKIDLLDELPLLEYDMRTAHPYVFVSAKKKIGLDRLLEAIAQALQPKVAEVHLEVAPEQLPLVRQRLSFRGYIRHLKPLENGKVALDCIVQREFLTGLHTLVASR</sequence>
<dbReference type="PANTHER" id="PTHR10229">
    <property type="entry name" value="GTP-BINDING PROTEIN HFLX"/>
    <property type="match status" value="1"/>
</dbReference>
<dbReference type="Gene3D" id="6.10.250.2860">
    <property type="match status" value="1"/>
</dbReference>
<keyword evidence="8" id="KW-0175">Coiled coil</keyword>
<dbReference type="InterPro" id="IPR042108">
    <property type="entry name" value="GTPase_HflX_N_sf"/>
</dbReference>
<dbReference type="InterPro" id="IPR006073">
    <property type="entry name" value="GTP-bd"/>
</dbReference>
<dbReference type="InterPro" id="IPR016496">
    <property type="entry name" value="GTPase_HflX"/>
</dbReference>
<keyword evidence="2 5" id="KW-0547">Nucleotide-binding</keyword>
<evidence type="ECO:0000256" key="5">
    <source>
        <dbReference type="HAMAP-Rule" id="MF_00900"/>
    </source>
</evidence>
<dbReference type="GO" id="GO:0046872">
    <property type="term" value="F:metal ion binding"/>
    <property type="evidence" value="ECO:0007669"/>
    <property type="project" value="UniProtKB-KW"/>
</dbReference>
<feature type="binding site" evidence="6">
    <location>
        <begin position="202"/>
        <end position="209"/>
    </location>
    <ligand>
        <name>GTP</name>
        <dbReference type="ChEBI" id="CHEBI:37565"/>
    </ligand>
</feature>
<dbReference type="PIRSF" id="PIRSF006809">
    <property type="entry name" value="GTP-binding_hflX_prd"/>
    <property type="match status" value="1"/>
</dbReference>
<proteinExistence type="inferred from homology"/>
<evidence type="ECO:0000256" key="4">
    <source>
        <dbReference type="ARBA" id="ARBA00023134"/>
    </source>
</evidence>
<comment type="function">
    <text evidence="5">GTPase that associates with the 50S ribosomal subunit and may have a role during protein synthesis or ribosome biogenesis.</text>
</comment>
<evidence type="ECO:0000256" key="2">
    <source>
        <dbReference type="ARBA" id="ARBA00022741"/>
    </source>
</evidence>
<feature type="binding site" evidence="6">
    <location>
        <begin position="227"/>
        <end position="231"/>
    </location>
    <ligand>
        <name>GTP</name>
        <dbReference type="ChEBI" id="CHEBI:37565"/>
    </ligand>
</feature>
<dbReference type="PANTHER" id="PTHR10229:SF0">
    <property type="entry name" value="GTP-BINDING PROTEIN 6-RELATED"/>
    <property type="match status" value="1"/>
</dbReference>
<organism evidence="10">
    <name type="scientific">Candidatus Caldatribacterium californiense</name>
    <dbReference type="NCBI Taxonomy" id="1454726"/>
    <lineage>
        <taxon>Bacteria</taxon>
        <taxon>Pseudomonadati</taxon>
        <taxon>Atribacterota</taxon>
        <taxon>Atribacteria</taxon>
        <taxon>Atribacterales</taxon>
        <taxon>Candidatus Caldatribacteriaceae</taxon>
        <taxon>Candidatus Caldatribacterium</taxon>
    </lineage>
</organism>
<dbReference type="HAMAP" id="MF_00900">
    <property type="entry name" value="GTPase_HflX"/>
    <property type="match status" value="1"/>
</dbReference>
<evidence type="ECO:0000256" key="7">
    <source>
        <dbReference type="PIRSR" id="PIRSR006809-2"/>
    </source>
</evidence>
<dbReference type="InterPro" id="IPR032305">
    <property type="entry name" value="GTP-bd_M"/>
</dbReference>
<feature type="coiled-coil region" evidence="8">
    <location>
        <begin position="155"/>
        <end position="182"/>
    </location>
</feature>
<feature type="binding site" evidence="6">
    <location>
        <begin position="315"/>
        <end position="318"/>
    </location>
    <ligand>
        <name>GTP</name>
        <dbReference type="ChEBI" id="CHEBI:37565"/>
    </ligand>
</feature>
<dbReference type="InterPro" id="IPR025121">
    <property type="entry name" value="GTPase_HflX_N"/>
</dbReference>
<comment type="subunit">
    <text evidence="5">Monomer. Associates with the 50S ribosomal subunit.</text>
</comment>
<dbReference type="NCBIfam" id="TIGR03156">
    <property type="entry name" value="GTP_HflX"/>
    <property type="match status" value="1"/>
</dbReference>
<evidence type="ECO:0000256" key="6">
    <source>
        <dbReference type="PIRSR" id="PIRSR006809-1"/>
    </source>
</evidence>
<accession>A0A7V3YHJ0</accession>
<comment type="subcellular location">
    <subcellularLocation>
        <location evidence="5">Cytoplasm</location>
    </subcellularLocation>
    <text evidence="5">May associate with membranes.</text>
</comment>
<protein>
    <recommendedName>
        <fullName evidence="5">GTPase HflX</fullName>
    </recommendedName>
    <alternativeName>
        <fullName evidence="5">GTP-binding protein HflX</fullName>
    </alternativeName>
</protein>
<name>A0A7V3YHJ0_9BACT</name>
<feature type="binding site" evidence="7">
    <location>
        <position position="229"/>
    </location>
    <ligand>
        <name>Mg(2+)</name>
        <dbReference type="ChEBI" id="CHEBI:18420"/>
    </ligand>
</feature>
<evidence type="ECO:0000256" key="1">
    <source>
        <dbReference type="ARBA" id="ARBA00022723"/>
    </source>
</evidence>
<feature type="binding site" evidence="6">
    <location>
        <begin position="340"/>
        <end position="342"/>
    </location>
    <ligand>
        <name>GTP</name>
        <dbReference type="ChEBI" id="CHEBI:37565"/>
    </ligand>
</feature>
<dbReference type="GO" id="GO:0003924">
    <property type="term" value="F:GTPase activity"/>
    <property type="evidence" value="ECO:0007669"/>
    <property type="project" value="UniProtKB-UniRule"/>
</dbReference>
<dbReference type="AlphaFoldDB" id="A0A7V3YHJ0"/>
<reference evidence="10" key="1">
    <citation type="journal article" date="2020" name="mSystems">
        <title>Genome- and Community-Level Interaction Insights into Carbon Utilization and Element Cycling Functions of Hydrothermarchaeota in Hydrothermal Sediment.</title>
        <authorList>
            <person name="Zhou Z."/>
            <person name="Liu Y."/>
            <person name="Xu W."/>
            <person name="Pan J."/>
            <person name="Luo Z.H."/>
            <person name="Li M."/>
        </authorList>
    </citation>
    <scope>NUCLEOTIDE SEQUENCE [LARGE SCALE GENOMIC DNA]</scope>
    <source>
        <strain evidence="10">SpSt-747</strain>
    </source>
</reference>